<accession>A0AAD6GLC0</accession>
<feature type="compositionally biased region" description="Basic and acidic residues" evidence="1">
    <location>
        <begin position="55"/>
        <end position="94"/>
    </location>
</feature>
<feature type="compositionally biased region" description="Low complexity" evidence="1">
    <location>
        <begin position="100"/>
        <end position="112"/>
    </location>
</feature>
<dbReference type="Proteomes" id="UP001220324">
    <property type="component" value="Unassembled WGS sequence"/>
</dbReference>
<feature type="signal peptide" evidence="2">
    <location>
        <begin position="1"/>
        <end position="21"/>
    </location>
</feature>
<gene>
    <name evidence="3" type="ORF">N7494_000765</name>
</gene>
<feature type="region of interest" description="Disordered" evidence="1">
    <location>
        <begin position="47"/>
        <end position="133"/>
    </location>
</feature>
<dbReference type="EMBL" id="JAQIZZ010000001">
    <property type="protein sequence ID" value="KAJ5556850.1"/>
    <property type="molecule type" value="Genomic_DNA"/>
</dbReference>
<proteinExistence type="predicted"/>
<feature type="chain" id="PRO_5042280241" evidence="2">
    <location>
        <begin position="22"/>
        <end position="133"/>
    </location>
</feature>
<evidence type="ECO:0000313" key="3">
    <source>
        <dbReference type="EMBL" id="KAJ5556850.1"/>
    </source>
</evidence>
<sequence length="133" mass="14335">MARFNLSFFAVFLVLAVCALSLPTKRDSLLPMSDLGLDQTIDELKSATKMMNGMDNKDTNEQKNQVDQDPAVERNSTEEKKAEVEEPTKTEKKLTSGKFATPTPTSTHHATSVPNSLGKLPIVGTLLGGTGGL</sequence>
<evidence type="ECO:0000256" key="1">
    <source>
        <dbReference type="SAM" id="MobiDB-lite"/>
    </source>
</evidence>
<reference evidence="3 4" key="1">
    <citation type="journal article" date="2023" name="IMA Fungus">
        <title>Comparative genomic study of the Penicillium genus elucidates a diverse pangenome and 15 lateral gene transfer events.</title>
        <authorList>
            <person name="Petersen C."/>
            <person name="Sorensen T."/>
            <person name="Nielsen M.R."/>
            <person name="Sondergaard T.E."/>
            <person name="Sorensen J.L."/>
            <person name="Fitzpatrick D.A."/>
            <person name="Frisvad J.C."/>
            <person name="Nielsen K.L."/>
        </authorList>
    </citation>
    <scope>NUCLEOTIDE SEQUENCE [LARGE SCALE GENOMIC DNA]</scope>
    <source>
        <strain evidence="3 4">IBT 35679</strain>
    </source>
</reference>
<name>A0AAD6GLC0_9EURO</name>
<organism evidence="3 4">
    <name type="scientific">Penicillium frequentans</name>
    <dbReference type="NCBI Taxonomy" id="3151616"/>
    <lineage>
        <taxon>Eukaryota</taxon>
        <taxon>Fungi</taxon>
        <taxon>Dikarya</taxon>
        <taxon>Ascomycota</taxon>
        <taxon>Pezizomycotina</taxon>
        <taxon>Eurotiomycetes</taxon>
        <taxon>Eurotiomycetidae</taxon>
        <taxon>Eurotiales</taxon>
        <taxon>Aspergillaceae</taxon>
        <taxon>Penicillium</taxon>
    </lineage>
</organism>
<comment type="caution">
    <text evidence="3">The sequence shown here is derived from an EMBL/GenBank/DDBJ whole genome shotgun (WGS) entry which is preliminary data.</text>
</comment>
<keyword evidence="2" id="KW-0732">Signal</keyword>
<dbReference type="AlphaFoldDB" id="A0AAD6GLC0"/>
<keyword evidence="4" id="KW-1185">Reference proteome</keyword>
<protein>
    <submittedName>
        <fullName evidence="3">Uncharacterized protein</fullName>
    </submittedName>
</protein>
<evidence type="ECO:0000313" key="4">
    <source>
        <dbReference type="Proteomes" id="UP001220324"/>
    </source>
</evidence>
<evidence type="ECO:0000256" key="2">
    <source>
        <dbReference type="SAM" id="SignalP"/>
    </source>
</evidence>